<comment type="similarity">
    <text evidence="2">Belongs to the HPPK family.</text>
</comment>
<dbReference type="CDD" id="cd00483">
    <property type="entry name" value="HPPK"/>
    <property type="match status" value="1"/>
</dbReference>
<comment type="function">
    <text evidence="10">Catalyzes the transfer of pyrophosphate from adenosine triphosphate (ATP) to 6-hydroxymethyl-7,8-dihydropterin, an enzymatic step in folate biosynthesis pathway.</text>
</comment>
<dbReference type="InterPro" id="IPR000550">
    <property type="entry name" value="Hppk"/>
</dbReference>
<gene>
    <name evidence="14" type="primary">folK</name>
    <name evidence="14" type="ORF">KK078_15230</name>
</gene>
<reference evidence="14 15" key="1">
    <citation type="submission" date="2021-05" db="EMBL/GenBank/DDBJ databases">
        <title>A Polyphasic approach of four new species of the genus Ohtaekwangia: Ohtaekwangia histidinii sp. nov., Ohtaekwangia cretensis sp. nov., Ohtaekwangia indiensis sp. nov., Ohtaekwangia reichenbachii sp. nov. from diverse environment.</title>
        <authorList>
            <person name="Octaviana S."/>
        </authorList>
    </citation>
    <scope>NUCLEOTIDE SEQUENCE [LARGE SCALE GENOMIC DNA]</scope>
    <source>
        <strain evidence="14 15">PWU37</strain>
    </source>
</reference>
<dbReference type="InterPro" id="IPR035907">
    <property type="entry name" value="Hppk_sf"/>
</dbReference>
<dbReference type="NCBIfam" id="TIGR01498">
    <property type="entry name" value="folK"/>
    <property type="match status" value="1"/>
</dbReference>
<evidence type="ECO:0000256" key="8">
    <source>
        <dbReference type="ARBA" id="ARBA00022840"/>
    </source>
</evidence>
<comment type="pathway">
    <text evidence="1">Cofactor biosynthesis; tetrahydrofolate biosynthesis; 2-amino-4-hydroxy-6-hydroxymethyl-7,8-dihydropteridine diphosphate from 7,8-dihydroneopterin triphosphate: step 4/4.</text>
</comment>
<dbReference type="PROSITE" id="PS00794">
    <property type="entry name" value="HPPK"/>
    <property type="match status" value="1"/>
</dbReference>
<evidence type="ECO:0000256" key="1">
    <source>
        <dbReference type="ARBA" id="ARBA00005051"/>
    </source>
</evidence>
<keyword evidence="8" id="KW-0067">ATP-binding</keyword>
<evidence type="ECO:0000256" key="7">
    <source>
        <dbReference type="ARBA" id="ARBA00022777"/>
    </source>
</evidence>
<evidence type="ECO:0000313" key="14">
    <source>
        <dbReference type="EMBL" id="MBT1687921.1"/>
    </source>
</evidence>
<dbReference type="GO" id="GO:0046656">
    <property type="term" value="P:folic acid biosynthetic process"/>
    <property type="evidence" value="ECO:0007669"/>
    <property type="project" value="UniProtKB-KW"/>
</dbReference>
<dbReference type="SUPFAM" id="SSF55083">
    <property type="entry name" value="6-hydroxymethyl-7,8-dihydropterin pyrophosphokinase, HPPK"/>
    <property type="match status" value="1"/>
</dbReference>
<evidence type="ECO:0000256" key="10">
    <source>
        <dbReference type="ARBA" id="ARBA00029409"/>
    </source>
</evidence>
<dbReference type="RefSeq" id="WP_254091149.1">
    <property type="nucleotide sequence ID" value="NZ_JAHESC010000021.1"/>
</dbReference>
<evidence type="ECO:0000256" key="6">
    <source>
        <dbReference type="ARBA" id="ARBA00022741"/>
    </source>
</evidence>
<dbReference type="Pfam" id="PF01288">
    <property type="entry name" value="HPPK"/>
    <property type="match status" value="1"/>
</dbReference>
<evidence type="ECO:0000313" key="15">
    <source>
        <dbReference type="Proteomes" id="UP001319180"/>
    </source>
</evidence>
<feature type="domain" description="7,8-dihydro-6-hydroxymethylpterin-pyrophosphokinase" evidence="13">
    <location>
        <begin position="88"/>
        <end position="99"/>
    </location>
</feature>
<evidence type="ECO:0000256" key="3">
    <source>
        <dbReference type="ARBA" id="ARBA00013253"/>
    </source>
</evidence>
<dbReference type="GO" id="GO:0016301">
    <property type="term" value="F:kinase activity"/>
    <property type="evidence" value="ECO:0007669"/>
    <property type="project" value="UniProtKB-KW"/>
</dbReference>
<keyword evidence="9" id="KW-0289">Folate biosynthesis</keyword>
<evidence type="ECO:0000256" key="12">
    <source>
        <dbReference type="ARBA" id="ARBA00033413"/>
    </source>
</evidence>
<evidence type="ECO:0000256" key="11">
    <source>
        <dbReference type="ARBA" id="ARBA00029766"/>
    </source>
</evidence>
<keyword evidence="6" id="KW-0547">Nucleotide-binding</keyword>
<evidence type="ECO:0000256" key="2">
    <source>
        <dbReference type="ARBA" id="ARBA00005810"/>
    </source>
</evidence>
<name>A0AAP2GI67_9BACT</name>
<organism evidence="14 15">
    <name type="scientific">Dawidia soli</name>
    <dbReference type="NCBI Taxonomy" id="2782352"/>
    <lineage>
        <taxon>Bacteria</taxon>
        <taxon>Pseudomonadati</taxon>
        <taxon>Bacteroidota</taxon>
        <taxon>Cytophagia</taxon>
        <taxon>Cytophagales</taxon>
        <taxon>Chryseotaleaceae</taxon>
        <taxon>Dawidia</taxon>
    </lineage>
</organism>
<dbReference type="EC" id="2.7.6.3" evidence="3"/>
<keyword evidence="7" id="KW-0418">Kinase</keyword>
<dbReference type="AlphaFoldDB" id="A0AAP2GI67"/>
<evidence type="ECO:0000259" key="13">
    <source>
        <dbReference type="PROSITE" id="PS00794"/>
    </source>
</evidence>
<dbReference type="PANTHER" id="PTHR43071:SF1">
    <property type="entry name" value="2-AMINO-4-HYDROXY-6-HYDROXYMETHYLDIHYDROPTERIDINE PYROPHOSPHOKINASE"/>
    <property type="match status" value="1"/>
</dbReference>
<evidence type="ECO:0000256" key="4">
    <source>
        <dbReference type="ARBA" id="ARBA00016218"/>
    </source>
</evidence>
<proteinExistence type="inferred from homology"/>
<dbReference type="GO" id="GO:0005524">
    <property type="term" value="F:ATP binding"/>
    <property type="evidence" value="ECO:0007669"/>
    <property type="project" value="UniProtKB-KW"/>
</dbReference>
<comment type="caution">
    <text evidence="14">The sequence shown here is derived from an EMBL/GenBank/DDBJ whole genome shotgun (WGS) entry which is preliminary data.</text>
</comment>
<sequence>MTHDIFLLLGTNLGDRAGYLAAARTALAARAGHVVNASALYETEAWGRTGQPAFLNQAIALSSAPEAQTLLKIILEIELSLGRERREHWGPRVIDIDLLLYNDLIIDTPSLQVPHPRMPVRRFALMPLAEIAGDVVHPVLHKTISELLTECPDQLAVKKL</sequence>
<dbReference type="GO" id="GO:0003848">
    <property type="term" value="F:2-amino-4-hydroxy-6-hydroxymethyldihydropteridine diphosphokinase activity"/>
    <property type="evidence" value="ECO:0007669"/>
    <property type="project" value="UniProtKB-EC"/>
</dbReference>
<dbReference type="EMBL" id="JAHESC010000021">
    <property type="protein sequence ID" value="MBT1687921.1"/>
    <property type="molecule type" value="Genomic_DNA"/>
</dbReference>
<keyword evidence="5 14" id="KW-0808">Transferase</keyword>
<dbReference type="PANTHER" id="PTHR43071">
    <property type="entry name" value="2-AMINO-4-HYDROXY-6-HYDROXYMETHYLDIHYDROPTERIDINE PYROPHOSPHOKINASE"/>
    <property type="match status" value="1"/>
</dbReference>
<evidence type="ECO:0000256" key="9">
    <source>
        <dbReference type="ARBA" id="ARBA00022909"/>
    </source>
</evidence>
<protein>
    <recommendedName>
        <fullName evidence="4">2-amino-4-hydroxy-6-hydroxymethyldihydropteridine pyrophosphokinase</fullName>
        <ecNumber evidence="3">2.7.6.3</ecNumber>
    </recommendedName>
    <alternativeName>
        <fullName evidence="11">6-hydroxymethyl-7,8-dihydropterin pyrophosphokinase</fullName>
    </alternativeName>
    <alternativeName>
        <fullName evidence="12">7,8-dihydro-6-hydroxymethylpterin-pyrophosphokinase</fullName>
    </alternativeName>
</protein>
<keyword evidence="15" id="KW-1185">Reference proteome</keyword>
<evidence type="ECO:0000256" key="5">
    <source>
        <dbReference type="ARBA" id="ARBA00022679"/>
    </source>
</evidence>
<accession>A0AAP2GI67</accession>
<dbReference type="Proteomes" id="UP001319180">
    <property type="component" value="Unassembled WGS sequence"/>
</dbReference>
<dbReference type="Gene3D" id="3.30.70.560">
    <property type="entry name" value="7,8-Dihydro-6-hydroxymethylpterin-pyrophosphokinase HPPK"/>
    <property type="match status" value="1"/>
</dbReference>